<dbReference type="InterPro" id="IPR036322">
    <property type="entry name" value="WD40_repeat_dom_sf"/>
</dbReference>
<reference evidence="5" key="1">
    <citation type="journal article" date="2018" name="Nat. Genet.">
        <title>Extensive intraspecific gene order and gene structural variations between Mo17 and other maize genomes.</title>
        <authorList>
            <person name="Sun S."/>
            <person name="Zhou Y."/>
            <person name="Chen J."/>
            <person name="Shi J."/>
            <person name="Zhao H."/>
            <person name="Zhao H."/>
            <person name="Song W."/>
            <person name="Zhang M."/>
            <person name="Cui Y."/>
            <person name="Dong X."/>
            <person name="Liu H."/>
            <person name="Ma X."/>
            <person name="Jiao Y."/>
            <person name="Wang B."/>
            <person name="Wei X."/>
            <person name="Stein J.C."/>
            <person name="Glaubitz J.C."/>
            <person name="Lu F."/>
            <person name="Yu G."/>
            <person name="Liang C."/>
            <person name="Fengler K."/>
            <person name="Li B."/>
            <person name="Rafalski A."/>
            <person name="Schnable P.S."/>
            <person name="Ware D.H."/>
            <person name="Buckler E.S."/>
            <person name="Lai J."/>
        </authorList>
    </citation>
    <scope>NUCLEOTIDE SEQUENCE [LARGE SCALE GENOMIC DNA]</scope>
    <source>
        <tissue evidence="5">Seedling</tissue>
    </source>
</reference>
<protein>
    <submittedName>
        <fullName evidence="5">Autophagy-related protein 18g</fullName>
    </submittedName>
</protein>
<feature type="region of interest" description="Disordered" evidence="2">
    <location>
        <begin position="961"/>
        <end position="984"/>
    </location>
</feature>
<dbReference type="SMART" id="SM00320">
    <property type="entry name" value="WD40"/>
    <property type="match status" value="2"/>
</dbReference>
<dbReference type="PANTHER" id="PTHR13268:SF0">
    <property type="entry name" value="BCAS3 MICROTUBULE ASSOCIATED CELL MIGRATION FACTOR"/>
    <property type="match status" value="1"/>
</dbReference>
<name>A0A3L6E9B5_MAIZE</name>
<dbReference type="Proteomes" id="UP000251960">
    <property type="component" value="Chromosome 6"/>
</dbReference>
<organism evidence="5">
    <name type="scientific">Zea mays</name>
    <name type="common">Maize</name>
    <dbReference type="NCBI Taxonomy" id="4577"/>
    <lineage>
        <taxon>Eukaryota</taxon>
        <taxon>Viridiplantae</taxon>
        <taxon>Streptophyta</taxon>
        <taxon>Embryophyta</taxon>
        <taxon>Tracheophyta</taxon>
        <taxon>Spermatophyta</taxon>
        <taxon>Magnoliopsida</taxon>
        <taxon>Liliopsida</taxon>
        <taxon>Poales</taxon>
        <taxon>Poaceae</taxon>
        <taxon>PACMAD clade</taxon>
        <taxon>Panicoideae</taxon>
        <taxon>Andropogonodae</taxon>
        <taxon>Andropogoneae</taxon>
        <taxon>Tripsacinae</taxon>
        <taxon>Zea</taxon>
    </lineage>
</organism>
<sequence>MRRGKGARNGLLPSSLRIISSCLKTVTSNAGSVASSVRSAGASVAASISSQAEDEKDQVLWAGFDKLELHPSSFKHVLLVGYSNGFQVLDVEDAANVCELVSKHDGPVTFLQMQPTPVGSEGIEGFRASHPMLLVVAGDETNGLGAIQGGRLSALIRDTNSEHQAVNCISTPTVVRFYSLKSHTYVHVLRFRSAVYLVRCSPRIVAVALAAQIYCFDAVTLENKLSVLSYPLQGAPGVNIGYGPMAVGPRWLAYATNTPLLSNTGRLSPQNLTPSPGVSPSTSPSSGSLVARYAMESSKQLASGIIDMGYTFSKYCQELLPDGSNSPLSSSPGRRSGKILSSVHPLEADNAGMVVIKDFTSKIVVSQFRAHTSPISALCFDPSGTLLVTTSVHGHNINVFRIMPTCIANGSGATRYDWTASHVHLYKLYRGMTSAVIQDISFSHFSQWISIVSSRGTCHIFTLSPFGGDASLQPQNSHSDGPPLAPCQSRPWWSKPSFLMDQQLHQVPSTVTHSVVSRIKNNTSGWLNNVSNVAASASGKLSVPSGAVTAVFHNSIYQGSLPVPSKANALEHLLVYSPSGHVIQHELLPSSGSESSGSSPRVGSGPNLQLQDDEMHVTAEPIQWWDVCRRTNWPERDENIANIVLYNQRSSMMAMGASDCEDSEHSDSTASNDGISGKEIMRIRERSSWYLSNAEVQINSWRIPIWQKSKICFYVMGYPAAELVESVSSGGGEIEIEKLPLHEVEIRRRELLPVFKQFQYSDRHSSDRNIANGGFQNALSHISNAQNSSVKDNGEYETKPVALSGFYADTRKTANTNGLARQTFSGPGSAVNLQQVGKCNSIESLNTAIVSGKTENGNNGYISTPPETKASIRSLSSYSLLDGHVDGMLSPNSASHKPETTNNSVLSNAASTDVQNGCLTTVDSGQQEASHSHSSVEFTQYFQEGYCKISELDDCRELTEAVTDADSSSSHCEREKPEEDGDNDDLLGGVFAFSEEGSSHLFI</sequence>
<accession>A0A3L6E9B5</accession>
<evidence type="ECO:0000256" key="1">
    <source>
        <dbReference type="ARBA" id="ARBA00004329"/>
    </source>
</evidence>
<feature type="region of interest" description="Disordered" evidence="2">
    <location>
        <begin position="587"/>
        <end position="609"/>
    </location>
</feature>
<dbReference type="PANTHER" id="PTHR13268">
    <property type="entry name" value="BREAST CARCINOMA AMPLIFIED SEQUENCE 3"/>
    <property type="match status" value="1"/>
</dbReference>
<evidence type="ECO:0000259" key="4">
    <source>
        <dbReference type="Pfam" id="PF21034"/>
    </source>
</evidence>
<dbReference type="InterPro" id="IPR001680">
    <property type="entry name" value="WD40_rpt"/>
</dbReference>
<dbReference type="EMBL" id="NCVQ01000007">
    <property type="protein sequence ID" value="PWZ17532.1"/>
    <property type="molecule type" value="Genomic_DNA"/>
</dbReference>
<proteinExistence type="predicted"/>
<dbReference type="InterPro" id="IPR045142">
    <property type="entry name" value="BCAS3-like"/>
</dbReference>
<comment type="caution">
    <text evidence="5">The sequence shown here is derived from an EMBL/GenBank/DDBJ whole genome shotgun (WGS) entry which is preliminary data.</text>
</comment>
<dbReference type="AlphaFoldDB" id="A0A3L6E9B5"/>
<feature type="domain" description="BCAS3 WD40" evidence="4">
    <location>
        <begin position="173"/>
        <end position="473"/>
    </location>
</feature>
<comment type="subcellular location">
    <subcellularLocation>
        <location evidence="1">Preautophagosomal structure</location>
    </subcellularLocation>
</comment>
<evidence type="ECO:0000313" key="5">
    <source>
        <dbReference type="EMBL" id="PWZ17532.1"/>
    </source>
</evidence>
<dbReference type="SUPFAM" id="SSF50978">
    <property type="entry name" value="WD40 repeat-like"/>
    <property type="match status" value="1"/>
</dbReference>
<feature type="compositionally biased region" description="Low complexity" evidence="2">
    <location>
        <begin position="272"/>
        <end position="284"/>
    </location>
</feature>
<dbReference type="InterPro" id="IPR015943">
    <property type="entry name" value="WD40/YVTN_repeat-like_dom_sf"/>
</dbReference>
<dbReference type="InterPro" id="IPR048382">
    <property type="entry name" value="BCAS3_WD40"/>
</dbReference>
<evidence type="ECO:0000259" key="3">
    <source>
        <dbReference type="Pfam" id="PF12490"/>
    </source>
</evidence>
<dbReference type="GO" id="GO:0006914">
    <property type="term" value="P:autophagy"/>
    <property type="evidence" value="ECO:0007669"/>
    <property type="project" value="InterPro"/>
</dbReference>
<gene>
    <name evidence="5" type="primary">ATG18G</name>
    <name evidence="5" type="ORF">Zm00014a_023820</name>
</gene>
<feature type="compositionally biased region" description="Low complexity" evidence="2">
    <location>
        <begin position="589"/>
        <end position="606"/>
    </location>
</feature>
<dbReference type="Pfam" id="PF12490">
    <property type="entry name" value="BCAS3"/>
    <property type="match status" value="1"/>
</dbReference>
<dbReference type="Pfam" id="PF21034">
    <property type="entry name" value="BCAS3_WD40"/>
    <property type="match status" value="1"/>
</dbReference>
<feature type="domain" description="BCAS3" evidence="3">
    <location>
        <begin position="609"/>
        <end position="756"/>
    </location>
</feature>
<evidence type="ECO:0000256" key="2">
    <source>
        <dbReference type="SAM" id="MobiDB-lite"/>
    </source>
</evidence>
<dbReference type="InterPro" id="IPR022175">
    <property type="entry name" value="BCAS3_dom"/>
</dbReference>
<dbReference type="GO" id="GO:0000407">
    <property type="term" value="C:phagophore assembly site"/>
    <property type="evidence" value="ECO:0007669"/>
    <property type="project" value="UniProtKB-SubCell"/>
</dbReference>
<dbReference type="ExpressionAtlas" id="A0A3L6E9B5">
    <property type="expression patterns" value="baseline and differential"/>
</dbReference>
<feature type="region of interest" description="Disordered" evidence="2">
    <location>
        <begin position="265"/>
        <end position="284"/>
    </location>
</feature>
<dbReference type="Gene3D" id="2.130.10.10">
    <property type="entry name" value="YVTN repeat-like/Quinoprotein amine dehydrogenase"/>
    <property type="match status" value="1"/>
</dbReference>